<name>A0A830GUZ5_9EURY</name>
<dbReference type="Proteomes" id="UP000605784">
    <property type="component" value="Unassembled WGS sequence"/>
</dbReference>
<accession>A0A830GUZ5</accession>
<feature type="region of interest" description="Disordered" evidence="1">
    <location>
        <begin position="1"/>
        <end position="21"/>
    </location>
</feature>
<reference evidence="2" key="2">
    <citation type="submission" date="2020-09" db="EMBL/GenBank/DDBJ databases">
        <authorList>
            <person name="Sun Q."/>
            <person name="Ohkuma M."/>
        </authorList>
    </citation>
    <scope>NUCLEOTIDE SEQUENCE</scope>
    <source>
        <strain evidence="2">JCM 17820</strain>
    </source>
</reference>
<organism evidence="2 3">
    <name type="scientific">Haloarcula pellucida</name>
    <dbReference type="NCBI Taxonomy" id="1427151"/>
    <lineage>
        <taxon>Archaea</taxon>
        <taxon>Methanobacteriati</taxon>
        <taxon>Methanobacteriota</taxon>
        <taxon>Stenosarchaea group</taxon>
        <taxon>Halobacteria</taxon>
        <taxon>Halobacteriales</taxon>
        <taxon>Haloarculaceae</taxon>
        <taxon>Haloarcula</taxon>
    </lineage>
</organism>
<reference evidence="2" key="1">
    <citation type="journal article" date="2014" name="Int. J. Syst. Evol. Microbiol.">
        <title>Complete genome sequence of Corynebacterium casei LMG S-19264T (=DSM 44701T), isolated from a smear-ripened cheese.</title>
        <authorList>
            <consortium name="US DOE Joint Genome Institute (JGI-PGF)"/>
            <person name="Walter F."/>
            <person name="Albersmeier A."/>
            <person name="Kalinowski J."/>
            <person name="Ruckert C."/>
        </authorList>
    </citation>
    <scope>NUCLEOTIDE SEQUENCE</scope>
    <source>
        <strain evidence="2">JCM 17820</strain>
    </source>
</reference>
<evidence type="ECO:0000313" key="2">
    <source>
        <dbReference type="EMBL" id="GGO03724.1"/>
    </source>
</evidence>
<dbReference type="EMBL" id="BMOU01000008">
    <property type="protein sequence ID" value="GGO03724.1"/>
    <property type="molecule type" value="Genomic_DNA"/>
</dbReference>
<dbReference type="RefSeq" id="WP_189002089.1">
    <property type="nucleotide sequence ID" value="NZ_BMOU01000008.1"/>
</dbReference>
<sequence length="321" mass="35506">MQHADDTQNDTEQRTDPEPHQQLASALRCLADEVERAGRRLATDDVDIVVEDGEATLVHTFDLDVGYDFEADPEGLCEPETVTDGGGDWLQTLEDDVGLKSREANAVADAFPTEGDLLSDYVDGITFTDAEGIGHTTADRLHRWLDDTHPDAVADKRERDEAYCTTFVDLDNDAGAFIFAFICPRCDSENPLRGDPGDFSNRPFRCETCNWVPCLDGDSLTEFRDEHYEEPVAADGSGEQPDTDIYELDVELRQSETIAVEATSREEAWDALEHPHERDVQEFLAKNASQFTGALYEPQDVISVGDVEEPDISLVAEGGDA</sequence>
<comment type="caution">
    <text evidence="2">The sequence shown here is derived from an EMBL/GenBank/DDBJ whole genome shotgun (WGS) entry which is preliminary data.</text>
</comment>
<proteinExistence type="predicted"/>
<dbReference type="AlphaFoldDB" id="A0A830GUZ5"/>
<evidence type="ECO:0000256" key="1">
    <source>
        <dbReference type="SAM" id="MobiDB-lite"/>
    </source>
</evidence>
<gene>
    <name evidence="2" type="ORF">GCM10009030_39680</name>
</gene>
<evidence type="ECO:0000313" key="3">
    <source>
        <dbReference type="Proteomes" id="UP000605784"/>
    </source>
</evidence>
<protein>
    <submittedName>
        <fullName evidence="2">Uncharacterized protein</fullName>
    </submittedName>
</protein>
<feature type="compositionally biased region" description="Basic and acidic residues" evidence="1">
    <location>
        <begin position="1"/>
        <end position="19"/>
    </location>
</feature>
<keyword evidence="3" id="KW-1185">Reference proteome</keyword>